<evidence type="ECO:0000313" key="8">
    <source>
        <dbReference type="EMBL" id="MCH6163785.1"/>
    </source>
</evidence>
<organism evidence="8 9">
    <name type="scientific">Streptomyces marispadix</name>
    <dbReference type="NCBI Taxonomy" id="2922868"/>
    <lineage>
        <taxon>Bacteria</taxon>
        <taxon>Bacillati</taxon>
        <taxon>Actinomycetota</taxon>
        <taxon>Actinomycetes</taxon>
        <taxon>Kitasatosporales</taxon>
        <taxon>Streptomycetaceae</taxon>
        <taxon>Streptomyces</taxon>
    </lineage>
</organism>
<evidence type="ECO:0000256" key="1">
    <source>
        <dbReference type="ARBA" id="ARBA00006432"/>
    </source>
</evidence>
<evidence type="ECO:0000259" key="6">
    <source>
        <dbReference type="Pfam" id="PF00501"/>
    </source>
</evidence>
<keyword evidence="9" id="KW-1185">Reference proteome</keyword>
<dbReference type="EMBL" id="JAKWJU010000002">
    <property type="protein sequence ID" value="MCH6163785.1"/>
    <property type="molecule type" value="Genomic_DNA"/>
</dbReference>
<comment type="similarity">
    <text evidence="1">Belongs to the ATP-dependent AMP-binding enzyme family.</text>
</comment>
<reference evidence="8" key="1">
    <citation type="submission" date="2022-03" db="EMBL/GenBank/DDBJ databases">
        <authorList>
            <person name="Santos J.D.N."/>
            <person name="Kallscheuer N."/>
            <person name="Jogler C."/>
            <person name="Lage O.M."/>
        </authorList>
    </citation>
    <scope>NUCLEOTIDE SEQUENCE</scope>
    <source>
        <strain evidence="8">M600PL45_2</strain>
    </source>
</reference>
<name>A0ABS9T5K1_9ACTN</name>
<sequence>MTTSVTPHTGDVADGESVYRDLVAGHRWNVPARYNMAADVADRHPGDALALIYEDHGGHTEHVLWQRIQDRSKQVAAHLARIGVRQGDRVAVLLPQRIDTPATHLGVLRTGAVLVTMSLLWADEPIRYRLEDCGATALITETGALERARHFTGAVVDVDDPEIAALPPEFDTVDTAADDPALIFYTSGTTGAAKGIVHAHRTLLGHNEFRYCHDLRPGEVFYGAGDWAWSMAKLMGPLRAGAVHLVYRPAGGFDPHGLLDAMSRHKVTTALVNPTFLRKIRADVPDAGSRYPQSLRVVCCSNEPLTPDLIDWFRGQFGVTPLDYYGSTESYPLIGNFPGVPVKAGSMGRRMPGWDVRLLDGDGREVPPGQPGEISLRAGSNPQYPLGYWNRPEASEEAFGGTWYRTKDQAVMDEDGYFWFLGRTDDVIKTSGYRVGPYEVEDVLRRHPAVADAGVVGVPDAVRGQAVKAWIELNPGYEPGPGLADEITDFARTAYSRFAYPRLVEFVDELPRSATGKIQRAALRARDSAPADASPNTAPTAPVRTAPAPAAPAEGPDQKEQGHDDGAPGKAGEGTAPRRDA</sequence>
<accession>A0ABS9T5K1</accession>
<dbReference type="PANTHER" id="PTHR43605">
    <property type="entry name" value="ACYL-COENZYME A SYNTHETASE"/>
    <property type="match status" value="1"/>
</dbReference>
<evidence type="ECO:0000256" key="2">
    <source>
        <dbReference type="ARBA" id="ARBA00022598"/>
    </source>
</evidence>
<dbReference type="InterPro" id="IPR025110">
    <property type="entry name" value="AMP-bd_C"/>
</dbReference>
<feature type="domain" description="AMP-binding enzyme C-terminal" evidence="7">
    <location>
        <begin position="439"/>
        <end position="517"/>
    </location>
</feature>
<dbReference type="Pfam" id="PF13193">
    <property type="entry name" value="AMP-binding_C"/>
    <property type="match status" value="1"/>
</dbReference>
<proteinExistence type="inferred from homology"/>
<feature type="compositionally biased region" description="Basic and acidic residues" evidence="5">
    <location>
        <begin position="556"/>
        <end position="567"/>
    </location>
</feature>
<comment type="caution">
    <text evidence="8">The sequence shown here is derived from an EMBL/GenBank/DDBJ whole genome shotgun (WGS) entry which is preliminary data.</text>
</comment>
<keyword evidence="3" id="KW-0547">Nucleotide-binding</keyword>
<dbReference type="RefSeq" id="WP_241062651.1">
    <property type="nucleotide sequence ID" value="NZ_JAKWJU010000002.1"/>
</dbReference>
<dbReference type="PROSITE" id="PS00455">
    <property type="entry name" value="AMP_BINDING"/>
    <property type="match status" value="1"/>
</dbReference>
<dbReference type="SUPFAM" id="SSF56801">
    <property type="entry name" value="Acetyl-CoA synthetase-like"/>
    <property type="match status" value="1"/>
</dbReference>
<feature type="domain" description="AMP-dependent synthetase/ligase" evidence="6">
    <location>
        <begin position="40"/>
        <end position="378"/>
    </location>
</feature>
<gene>
    <name evidence="8" type="ORF">MMA15_26305</name>
</gene>
<keyword evidence="2" id="KW-0436">Ligase</keyword>
<feature type="compositionally biased region" description="Low complexity" evidence="5">
    <location>
        <begin position="535"/>
        <end position="555"/>
    </location>
</feature>
<feature type="region of interest" description="Disordered" evidence="5">
    <location>
        <begin position="521"/>
        <end position="581"/>
    </location>
</feature>
<dbReference type="Gene3D" id="3.40.50.12780">
    <property type="entry name" value="N-terminal domain of ligase-like"/>
    <property type="match status" value="1"/>
</dbReference>
<dbReference type="PANTHER" id="PTHR43605:SF10">
    <property type="entry name" value="ACYL-COA SYNTHETASE MEDIUM CHAIN FAMILY MEMBER 3"/>
    <property type="match status" value="1"/>
</dbReference>
<protein>
    <submittedName>
        <fullName evidence="8">AMP-binding protein</fullName>
    </submittedName>
</protein>
<evidence type="ECO:0000313" key="9">
    <source>
        <dbReference type="Proteomes" id="UP001166784"/>
    </source>
</evidence>
<keyword evidence="4" id="KW-0067">ATP-binding</keyword>
<dbReference type="Pfam" id="PF00501">
    <property type="entry name" value="AMP-binding"/>
    <property type="match status" value="1"/>
</dbReference>
<reference evidence="8" key="2">
    <citation type="journal article" date="2023" name="Int. J. Syst. Evol. Microbiol.">
        <title>Streptomyces marispadix sp. nov., isolated from marine beach sediment of the Northern Coast of Portugal.</title>
        <authorList>
            <person name="dos Santos J.D.N."/>
            <person name="Vitorino I.R."/>
            <person name="Kallscheuer N."/>
            <person name="Srivastava A."/>
            <person name="Krautwurst S."/>
            <person name="Marz M."/>
            <person name="Jogler C."/>
            <person name="Lobo Da Cunha A."/>
            <person name="Catita J."/>
            <person name="Goncalves H."/>
            <person name="Gonzalez I."/>
            <person name="Reyes F."/>
            <person name="Lage O.M."/>
        </authorList>
    </citation>
    <scope>NUCLEOTIDE SEQUENCE</scope>
    <source>
        <strain evidence="8">M600PL45_2</strain>
    </source>
</reference>
<evidence type="ECO:0000256" key="5">
    <source>
        <dbReference type="SAM" id="MobiDB-lite"/>
    </source>
</evidence>
<dbReference type="InterPro" id="IPR045851">
    <property type="entry name" value="AMP-bd_C_sf"/>
</dbReference>
<evidence type="ECO:0000256" key="4">
    <source>
        <dbReference type="ARBA" id="ARBA00022840"/>
    </source>
</evidence>
<dbReference type="Gene3D" id="3.30.300.30">
    <property type="match status" value="1"/>
</dbReference>
<dbReference type="InterPro" id="IPR020845">
    <property type="entry name" value="AMP-binding_CS"/>
</dbReference>
<evidence type="ECO:0000259" key="7">
    <source>
        <dbReference type="Pfam" id="PF13193"/>
    </source>
</evidence>
<dbReference type="InterPro" id="IPR042099">
    <property type="entry name" value="ANL_N_sf"/>
</dbReference>
<evidence type="ECO:0000256" key="3">
    <source>
        <dbReference type="ARBA" id="ARBA00022741"/>
    </source>
</evidence>
<dbReference type="InterPro" id="IPR051087">
    <property type="entry name" value="Mitochondrial_ACSM"/>
</dbReference>
<dbReference type="Proteomes" id="UP001166784">
    <property type="component" value="Unassembled WGS sequence"/>
</dbReference>
<dbReference type="InterPro" id="IPR000873">
    <property type="entry name" value="AMP-dep_synth/lig_dom"/>
</dbReference>